<comment type="caution">
    <text evidence="2">The sequence shown here is derived from an EMBL/GenBank/DDBJ whole genome shotgun (WGS) entry which is preliminary data.</text>
</comment>
<keyword evidence="1" id="KW-1133">Transmembrane helix</keyword>
<protein>
    <submittedName>
        <fullName evidence="2">Uncharacterized protein</fullName>
    </submittedName>
</protein>
<accession>A0A832T1I9</accession>
<dbReference type="RefSeq" id="WP_011019065.1">
    <property type="nucleotide sequence ID" value="NZ_DUJS01000002.1"/>
</dbReference>
<proteinExistence type="predicted"/>
<organism evidence="2 3">
    <name type="scientific">Methanopyrus kandleri</name>
    <dbReference type="NCBI Taxonomy" id="2320"/>
    <lineage>
        <taxon>Archaea</taxon>
        <taxon>Methanobacteriati</taxon>
        <taxon>Methanobacteriota</taxon>
        <taxon>Methanomada group</taxon>
        <taxon>Methanopyri</taxon>
        <taxon>Methanopyrales</taxon>
        <taxon>Methanopyraceae</taxon>
        <taxon>Methanopyrus</taxon>
    </lineage>
</organism>
<feature type="transmembrane region" description="Helical" evidence="1">
    <location>
        <begin position="12"/>
        <end position="32"/>
    </location>
</feature>
<evidence type="ECO:0000256" key="1">
    <source>
        <dbReference type="SAM" id="Phobius"/>
    </source>
</evidence>
<sequence length="149" mass="15728">MFMSFSRGQASLEYLLVLLIGVTAVGMAMAFVKEGMYGSGGVEEAASALEAKAMAEQLARVLDKAAACDVGTRFTVRIKGRPGTQGSYTVSVEPTGQHDEYYVIVEGNGVKGVAKFYSFGKDVVVENVTVPGVVEVSVVEGPKLVLRNA</sequence>
<evidence type="ECO:0000313" key="3">
    <source>
        <dbReference type="Proteomes" id="UP000619545"/>
    </source>
</evidence>
<evidence type="ECO:0000313" key="2">
    <source>
        <dbReference type="EMBL" id="HII70080.1"/>
    </source>
</evidence>
<keyword evidence="1" id="KW-0472">Membrane</keyword>
<dbReference type="Proteomes" id="UP000619545">
    <property type="component" value="Unassembled WGS sequence"/>
</dbReference>
<name>A0A832T1I9_9EURY</name>
<dbReference type="GeneID" id="1476797"/>
<reference evidence="2" key="1">
    <citation type="journal article" date="2020" name="bioRxiv">
        <title>A rank-normalized archaeal taxonomy based on genome phylogeny resolves widespread incomplete and uneven classifications.</title>
        <authorList>
            <person name="Rinke C."/>
            <person name="Chuvochina M."/>
            <person name="Mussig A.J."/>
            <person name="Chaumeil P.-A."/>
            <person name="Waite D.W."/>
            <person name="Whitman W.B."/>
            <person name="Parks D.H."/>
            <person name="Hugenholtz P."/>
        </authorList>
    </citation>
    <scope>NUCLEOTIDE SEQUENCE</scope>
    <source>
        <strain evidence="2">UBA8853</strain>
    </source>
</reference>
<dbReference type="AlphaFoldDB" id="A0A832T1I9"/>
<keyword evidence="1" id="KW-0812">Transmembrane</keyword>
<gene>
    <name evidence="2" type="ORF">HA336_02455</name>
</gene>
<dbReference type="EMBL" id="DUJS01000002">
    <property type="protein sequence ID" value="HII70080.1"/>
    <property type="molecule type" value="Genomic_DNA"/>
</dbReference>